<keyword evidence="3" id="KW-0378">Hydrolase</keyword>
<organism evidence="3 4">
    <name type="scientific">Szabonella alba</name>
    <dbReference type="NCBI Taxonomy" id="2804194"/>
    <lineage>
        <taxon>Bacteria</taxon>
        <taxon>Pseudomonadati</taxon>
        <taxon>Pseudomonadota</taxon>
        <taxon>Alphaproteobacteria</taxon>
        <taxon>Rhodobacterales</taxon>
        <taxon>Paracoccaceae</taxon>
        <taxon>Szabonella</taxon>
    </lineage>
</organism>
<reference evidence="3" key="1">
    <citation type="submission" date="2021-01" db="EMBL/GenBank/DDBJ databases">
        <title>Tabrizicola alba sp. nov. a motile alkaliphilic bacterium isolated from a soda lake.</title>
        <authorList>
            <person name="Szuroczki S."/>
            <person name="Abbaszade G."/>
            <person name="Schumann P."/>
            <person name="Toth E."/>
        </authorList>
    </citation>
    <scope>NUCLEOTIDE SEQUENCE</scope>
    <source>
        <strain evidence="3">DMG-N-6</strain>
    </source>
</reference>
<feature type="transmembrane region" description="Helical" evidence="1">
    <location>
        <begin position="92"/>
        <end position="109"/>
    </location>
</feature>
<dbReference type="Pfam" id="PF00884">
    <property type="entry name" value="Sulfatase"/>
    <property type="match status" value="1"/>
</dbReference>
<feature type="transmembrane region" description="Helical" evidence="1">
    <location>
        <begin position="36"/>
        <end position="54"/>
    </location>
</feature>
<gene>
    <name evidence="3" type="ORF">JL811_18675</name>
</gene>
<feature type="transmembrane region" description="Helical" evidence="1">
    <location>
        <begin position="158"/>
        <end position="176"/>
    </location>
</feature>
<sequence length="554" mass="58895">MRAFLRHPALRLGLAAVLLHLLLILPNHLGALTPRALLLLPLELPVLLLALLAAGPGRIGLLIRVAITATLVPVVILKVANLAMFSALSRPFNLISDISLIEAGLHLLAGSVGGFAAGLVAVAAVAATGLILIGVWWATGIWAGAWSGMGLRSGALRLLMASATLVFSAVAALDVAQAKRLTTLKIDLPGTAFSARVGLEQVQLMRATLAELAAFRIAARIDPFADLPALLDLIDRDVIVVFVESYGRTSLDTPQFADLHRATLSRGEERLAQAGLAMASGILGSPTRGGQSWLAHSTFANGLWIADQTRYRASLVSGRQTLFHLAARSGFHTAAVMPQITMPWPESAALGFDTILAAADLGYRGKPFNWVTMPDQFTFAALDRLLRDQPDTASGGKRHFIQIATGTSHAPWVPVPRLVPWQDIGDGTIFNAMAAEGDPPDVVWRDNDRVRAQYRLAIDYALQTVLAYAELHADDPPLIIVLGDHQAAEFVALDSRAEVPVHVIGPADLVARAEAFAATPGLIPAPDAPVIPMNQLRDLVLQAYSSALPVMDGG</sequence>
<accession>A0A8K0Y2A2</accession>
<feature type="transmembrane region" description="Helical" evidence="1">
    <location>
        <begin position="116"/>
        <end position="138"/>
    </location>
</feature>
<protein>
    <submittedName>
        <fullName evidence="3">Sulfatase-like hydrolase/transferase</fullName>
    </submittedName>
</protein>
<dbReference type="SUPFAM" id="SSF53649">
    <property type="entry name" value="Alkaline phosphatase-like"/>
    <property type="match status" value="1"/>
</dbReference>
<dbReference type="AlphaFoldDB" id="A0A8K0Y2A2"/>
<evidence type="ECO:0000313" key="3">
    <source>
        <dbReference type="EMBL" id="MBL4919248.1"/>
    </source>
</evidence>
<evidence type="ECO:0000313" key="4">
    <source>
        <dbReference type="Proteomes" id="UP000648908"/>
    </source>
</evidence>
<dbReference type="Proteomes" id="UP000648908">
    <property type="component" value="Unassembled WGS sequence"/>
</dbReference>
<dbReference type="Gene3D" id="3.40.720.10">
    <property type="entry name" value="Alkaline Phosphatase, subunit A"/>
    <property type="match status" value="1"/>
</dbReference>
<comment type="caution">
    <text evidence="3">The sequence shown here is derived from an EMBL/GenBank/DDBJ whole genome shotgun (WGS) entry which is preliminary data.</text>
</comment>
<keyword evidence="1" id="KW-1133">Transmembrane helix</keyword>
<name>A0A8K0Y2A2_9RHOB</name>
<keyword evidence="1" id="KW-0812">Transmembrane</keyword>
<feature type="transmembrane region" description="Helical" evidence="1">
    <location>
        <begin position="61"/>
        <end position="80"/>
    </location>
</feature>
<feature type="transmembrane region" description="Helical" evidence="1">
    <location>
        <begin position="12"/>
        <end position="30"/>
    </location>
</feature>
<evidence type="ECO:0000259" key="2">
    <source>
        <dbReference type="Pfam" id="PF00884"/>
    </source>
</evidence>
<proteinExistence type="predicted"/>
<dbReference type="GO" id="GO:0016787">
    <property type="term" value="F:hydrolase activity"/>
    <property type="evidence" value="ECO:0007669"/>
    <property type="project" value="UniProtKB-KW"/>
</dbReference>
<dbReference type="EMBL" id="JAESVN010000015">
    <property type="protein sequence ID" value="MBL4919248.1"/>
    <property type="molecule type" value="Genomic_DNA"/>
</dbReference>
<keyword evidence="4" id="KW-1185">Reference proteome</keyword>
<dbReference type="InterPro" id="IPR000917">
    <property type="entry name" value="Sulfatase_N"/>
</dbReference>
<feature type="domain" description="Sulfatase N-terminal" evidence="2">
    <location>
        <begin position="237"/>
        <end position="486"/>
    </location>
</feature>
<evidence type="ECO:0000256" key="1">
    <source>
        <dbReference type="SAM" id="Phobius"/>
    </source>
</evidence>
<dbReference type="InterPro" id="IPR017850">
    <property type="entry name" value="Alkaline_phosphatase_core_sf"/>
</dbReference>
<dbReference type="RefSeq" id="WP_202690229.1">
    <property type="nucleotide sequence ID" value="NZ_JAESVN010000015.1"/>
</dbReference>
<keyword evidence="1" id="KW-0472">Membrane</keyword>